<organism evidence="1 4">
    <name type="scientific">Salmonella enterica subsp. arizonae</name>
    <dbReference type="NCBI Taxonomy" id="59203"/>
    <lineage>
        <taxon>Bacteria</taxon>
        <taxon>Pseudomonadati</taxon>
        <taxon>Pseudomonadota</taxon>
        <taxon>Gammaproteobacteria</taxon>
        <taxon>Enterobacterales</taxon>
        <taxon>Enterobacteriaceae</taxon>
        <taxon>Salmonella</taxon>
    </lineage>
</organism>
<dbReference type="EMBL" id="UGWZ01000002">
    <property type="protein sequence ID" value="SUH95468.1"/>
    <property type="molecule type" value="Genomic_DNA"/>
</dbReference>
<sequence>MVDNILNDFESVNFVQKDILVNSLQQEGLILVKVHFLNRSATQLQAQYLTWEILPLFMYPKQCLRSDENWGLSALHQTLLVIPDPIS</sequence>
<evidence type="ECO:0000313" key="2">
    <source>
        <dbReference type="EMBL" id="SUH95468.1"/>
    </source>
</evidence>
<evidence type="ECO:0000313" key="1">
    <source>
        <dbReference type="EMBL" id="SUG27947.1"/>
    </source>
</evidence>
<dbReference type="AlphaFoldDB" id="A0A379SEW1"/>
<name>A0A379SEW1_SALER</name>
<evidence type="ECO:0000313" key="3">
    <source>
        <dbReference type="Proteomes" id="UP000254124"/>
    </source>
</evidence>
<reference evidence="3 4" key="1">
    <citation type="submission" date="2018-06" db="EMBL/GenBank/DDBJ databases">
        <authorList>
            <consortium name="Pathogen Informatics"/>
            <person name="Doyle S."/>
        </authorList>
    </citation>
    <scope>NUCLEOTIDE SEQUENCE [LARGE SCALE GENOMIC DNA]</scope>
    <source>
        <strain evidence="2 3">NCTC7295</strain>
        <strain evidence="1 4">NCTC7303</strain>
    </source>
</reference>
<evidence type="ECO:0000313" key="4">
    <source>
        <dbReference type="Proteomes" id="UP000255443"/>
    </source>
</evidence>
<protein>
    <submittedName>
        <fullName evidence="1">Uncharacterized protein</fullName>
    </submittedName>
</protein>
<dbReference type="Proteomes" id="UP000255443">
    <property type="component" value="Unassembled WGS sequence"/>
</dbReference>
<dbReference type="Proteomes" id="UP000254124">
    <property type="component" value="Unassembled WGS sequence"/>
</dbReference>
<dbReference type="EMBL" id="UGXC01000001">
    <property type="protein sequence ID" value="SUG27947.1"/>
    <property type="molecule type" value="Genomic_DNA"/>
</dbReference>
<gene>
    <name evidence="2" type="ORF">NCTC7295_05689</name>
    <name evidence="1" type="ORF">NCTC7303_00052</name>
</gene>
<proteinExistence type="predicted"/>
<accession>A0A379SEW1</accession>